<evidence type="ECO:0000313" key="1">
    <source>
        <dbReference type="EMBL" id="MED6180434.1"/>
    </source>
</evidence>
<evidence type="ECO:0000313" key="2">
    <source>
        <dbReference type="Proteomes" id="UP001341840"/>
    </source>
</evidence>
<gene>
    <name evidence="1" type="ORF">PIB30_010365</name>
</gene>
<name>A0ABU6W4Y5_9FABA</name>
<proteinExistence type="predicted"/>
<keyword evidence="2" id="KW-1185">Reference proteome</keyword>
<dbReference type="EMBL" id="JASCZI010181267">
    <property type="protein sequence ID" value="MED6180434.1"/>
    <property type="molecule type" value="Genomic_DNA"/>
</dbReference>
<accession>A0ABU6W4Y5</accession>
<reference evidence="1 2" key="1">
    <citation type="journal article" date="2023" name="Plants (Basel)">
        <title>Bridging the Gap: Combining Genomics and Transcriptomics Approaches to Understand Stylosanthes scabra, an Orphan Legume from the Brazilian Caatinga.</title>
        <authorList>
            <person name="Ferreira-Neto J.R.C."/>
            <person name="da Silva M.D."/>
            <person name="Binneck E."/>
            <person name="de Melo N.F."/>
            <person name="da Silva R.H."/>
            <person name="de Melo A.L.T.M."/>
            <person name="Pandolfi V."/>
            <person name="Bustamante F.O."/>
            <person name="Brasileiro-Vidal A.C."/>
            <person name="Benko-Iseppon A.M."/>
        </authorList>
    </citation>
    <scope>NUCLEOTIDE SEQUENCE [LARGE SCALE GENOMIC DNA]</scope>
    <source>
        <tissue evidence="1">Leaves</tissue>
    </source>
</reference>
<dbReference type="Proteomes" id="UP001341840">
    <property type="component" value="Unassembled WGS sequence"/>
</dbReference>
<protein>
    <submittedName>
        <fullName evidence="1">Uncharacterized protein</fullName>
    </submittedName>
</protein>
<organism evidence="1 2">
    <name type="scientific">Stylosanthes scabra</name>
    <dbReference type="NCBI Taxonomy" id="79078"/>
    <lineage>
        <taxon>Eukaryota</taxon>
        <taxon>Viridiplantae</taxon>
        <taxon>Streptophyta</taxon>
        <taxon>Embryophyta</taxon>
        <taxon>Tracheophyta</taxon>
        <taxon>Spermatophyta</taxon>
        <taxon>Magnoliopsida</taxon>
        <taxon>eudicotyledons</taxon>
        <taxon>Gunneridae</taxon>
        <taxon>Pentapetalae</taxon>
        <taxon>rosids</taxon>
        <taxon>fabids</taxon>
        <taxon>Fabales</taxon>
        <taxon>Fabaceae</taxon>
        <taxon>Papilionoideae</taxon>
        <taxon>50 kb inversion clade</taxon>
        <taxon>dalbergioids sensu lato</taxon>
        <taxon>Dalbergieae</taxon>
        <taxon>Pterocarpus clade</taxon>
        <taxon>Stylosanthes</taxon>
    </lineage>
</organism>
<sequence length="153" mass="16951">MNRNTVHPYDHYQSKLDDLSLRRNKPPQGGGINPCPHILGIHNCEDTDHTIDSRNTRMHLSTKLSLCREVPALVGKGVEEAMLELTDAYAQKLLERTHRCRNQHLGVPPKAMMRTHGFLWCVRIGSSKGLLGFAAIFSFLSSSSATSAPNSAC</sequence>
<comment type="caution">
    <text evidence="1">The sequence shown here is derived from an EMBL/GenBank/DDBJ whole genome shotgun (WGS) entry which is preliminary data.</text>
</comment>